<keyword evidence="4" id="KW-1185">Reference proteome</keyword>
<dbReference type="InterPro" id="IPR045339">
    <property type="entry name" value="DUF6534"/>
</dbReference>
<dbReference type="Proteomes" id="UP001219525">
    <property type="component" value="Unassembled WGS sequence"/>
</dbReference>
<dbReference type="PANTHER" id="PTHR40465">
    <property type="entry name" value="CHROMOSOME 1, WHOLE GENOME SHOTGUN SEQUENCE"/>
    <property type="match status" value="1"/>
</dbReference>
<feature type="domain" description="DUF6534" evidence="2">
    <location>
        <begin position="171"/>
        <end position="257"/>
    </location>
</feature>
<evidence type="ECO:0000313" key="3">
    <source>
        <dbReference type="EMBL" id="KAJ7215952.1"/>
    </source>
</evidence>
<evidence type="ECO:0000256" key="1">
    <source>
        <dbReference type="SAM" id="Phobius"/>
    </source>
</evidence>
<dbReference type="AlphaFoldDB" id="A0AAD6VKX7"/>
<feature type="transmembrane region" description="Helical" evidence="1">
    <location>
        <begin position="121"/>
        <end position="140"/>
    </location>
</feature>
<gene>
    <name evidence="3" type="ORF">GGX14DRAFT_696414</name>
</gene>
<feature type="transmembrane region" description="Helical" evidence="1">
    <location>
        <begin position="14"/>
        <end position="39"/>
    </location>
</feature>
<evidence type="ECO:0000313" key="4">
    <source>
        <dbReference type="Proteomes" id="UP001219525"/>
    </source>
</evidence>
<accession>A0AAD6VKX7</accession>
<feature type="transmembrane region" description="Helical" evidence="1">
    <location>
        <begin position="51"/>
        <end position="74"/>
    </location>
</feature>
<dbReference type="Pfam" id="PF20152">
    <property type="entry name" value="DUF6534"/>
    <property type="match status" value="1"/>
</dbReference>
<keyword evidence="1" id="KW-0472">Membrane</keyword>
<comment type="caution">
    <text evidence="3">The sequence shown here is derived from an EMBL/GenBank/DDBJ whole genome shotgun (WGS) entry which is preliminary data.</text>
</comment>
<dbReference type="PANTHER" id="PTHR40465:SF1">
    <property type="entry name" value="DUF6534 DOMAIN-CONTAINING PROTEIN"/>
    <property type="match status" value="1"/>
</dbReference>
<feature type="transmembrane region" description="Helical" evidence="1">
    <location>
        <begin position="232"/>
        <end position="250"/>
    </location>
</feature>
<dbReference type="EMBL" id="JARJCW010000016">
    <property type="protein sequence ID" value="KAJ7215952.1"/>
    <property type="molecule type" value="Genomic_DNA"/>
</dbReference>
<evidence type="ECO:0000259" key="2">
    <source>
        <dbReference type="Pfam" id="PF20152"/>
    </source>
</evidence>
<organism evidence="3 4">
    <name type="scientific">Mycena pura</name>
    <dbReference type="NCBI Taxonomy" id="153505"/>
    <lineage>
        <taxon>Eukaryota</taxon>
        <taxon>Fungi</taxon>
        <taxon>Dikarya</taxon>
        <taxon>Basidiomycota</taxon>
        <taxon>Agaricomycotina</taxon>
        <taxon>Agaricomycetes</taxon>
        <taxon>Agaricomycetidae</taxon>
        <taxon>Agaricales</taxon>
        <taxon>Marasmiineae</taxon>
        <taxon>Mycenaceae</taxon>
        <taxon>Mycena</taxon>
    </lineage>
</organism>
<sequence length="316" mass="35396">MSSSQGIPPLDDTLGAIIIGAVVGTFLFGIMTLQMFSYYRRYPDDTLALKMLVGAVWLAELGHSISLWHALYQITITFYGQLPHILDPPNSMPFTLQFASLINLMVQTFFAIRIHALSKRLLIPIISSLLTVTRFAFNIVMLVEFLGSDGFAVMETKLRWVMLCVSVIGPAVDVLTASALIFYLWRMRSETLLLQRTRRTIDTLILWSLETTSVTCATGILQLIFFISMDNLVWMTFFLLQPKLFSNSLLAHLNGRTRFRTGDGVQNLATTVTASATGAERMDTAMDFRSGASRHVLAPEVYAFSQDKEKSRAVPF</sequence>
<keyword evidence="1" id="KW-0812">Transmembrane</keyword>
<proteinExistence type="predicted"/>
<feature type="transmembrane region" description="Helical" evidence="1">
    <location>
        <begin position="94"/>
        <end position="114"/>
    </location>
</feature>
<keyword evidence="1" id="KW-1133">Transmembrane helix</keyword>
<feature type="transmembrane region" description="Helical" evidence="1">
    <location>
        <begin position="160"/>
        <end position="184"/>
    </location>
</feature>
<protein>
    <recommendedName>
        <fullName evidence="2">DUF6534 domain-containing protein</fullName>
    </recommendedName>
</protein>
<name>A0AAD6VKX7_9AGAR</name>
<reference evidence="3" key="1">
    <citation type="submission" date="2023-03" db="EMBL/GenBank/DDBJ databases">
        <title>Massive genome expansion in bonnet fungi (Mycena s.s.) driven by repeated elements and novel gene families across ecological guilds.</title>
        <authorList>
            <consortium name="Lawrence Berkeley National Laboratory"/>
            <person name="Harder C.B."/>
            <person name="Miyauchi S."/>
            <person name="Viragh M."/>
            <person name="Kuo A."/>
            <person name="Thoen E."/>
            <person name="Andreopoulos B."/>
            <person name="Lu D."/>
            <person name="Skrede I."/>
            <person name="Drula E."/>
            <person name="Henrissat B."/>
            <person name="Morin E."/>
            <person name="Kohler A."/>
            <person name="Barry K."/>
            <person name="LaButti K."/>
            <person name="Morin E."/>
            <person name="Salamov A."/>
            <person name="Lipzen A."/>
            <person name="Mereny Z."/>
            <person name="Hegedus B."/>
            <person name="Baldrian P."/>
            <person name="Stursova M."/>
            <person name="Weitz H."/>
            <person name="Taylor A."/>
            <person name="Grigoriev I.V."/>
            <person name="Nagy L.G."/>
            <person name="Martin F."/>
            <person name="Kauserud H."/>
        </authorList>
    </citation>
    <scope>NUCLEOTIDE SEQUENCE</scope>
    <source>
        <strain evidence="3">9144</strain>
    </source>
</reference>
<feature type="transmembrane region" description="Helical" evidence="1">
    <location>
        <begin position="204"/>
        <end position="226"/>
    </location>
</feature>